<dbReference type="InterPro" id="IPR000182">
    <property type="entry name" value="GNAT_dom"/>
</dbReference>
<dbReference type="PANTHER" id="PTHR43877">
    <property type="entry name" value="AMINOALKYLPHOSPHONATE N-ACETYLTRANSFERASE-RELATED-RELATED"/>
    <property type="match status" value="1"/>
</dbReference>
<reference evidence="4 5" key="1">
    <citation type="submission" date="2021-07" db="EMBL/GenBank/DDBJ databases">
        <title>Whole Genome Sequence of Nocardia Iowensis.</title>
        <authorList>
            <person name="Lamm A."/>
            <person name="Collins-Fairclough A.M."/>
            <person name="Bunk B."/>
            <person name="Sproer C."/>
        </authorList>
    </citation>
    <scope>NUCLEOTIDE SEQUENCE [LARGE SCALE GENOMIC DNA]</scope>
    <source>
        <strain evidence="4 5">NRRL 5646</strain>
    </source>
</reference>
<accession>A0ABX8RH07</accession>
<evidence type="ECO:0000256" key="1">
    <source>
        <dbReference type="ARBA" id="ARBA00022679"/>
    </source>
</evidence>
<evidence type="ECO:0000259" key="3">
    <source>
        <dbReference type="PROSITE" id="PS51186"/>
    </source>
</evidence>
<dbReference type="EMBL" id="CP078145">
    <property type="protein sequence ID" value="QXN88172.1"/>
    <property type="molecule type" value="Genomic_DNA"/>
</dbReference>
<keyword evidence="2" id="KW-0012">Acyltransferase</keyword>
<keyword evidence="5" id="KW-1185">Reference proteome</keyword>
<dbReference type="PROSITE" id="PS51186">
    <property type="entry name" value="GNAT"/>
    <property type="match status" value="1"/>
</dbReference>
<dbReference type="Pfam" id="PF00583">
    <property type="entry name" value="Acetyltransf_1"/>
    <property type="match status" value="1"/>
</dbReference>
<dbReference type="InterPro" id="IPR050832">
    <property type="entry name" value="Bact_Acetyltransf"/>
</dbReference>
<dbReference type="PANTHER" id="PTHR43877:SF2">
    <property type="entry name" value="AMINOALKYLPHOSPHONATE N-ACETYLTRANSFERASE-RELATED"/>
    <property type="match status" value="1"/>
</dbReference>
<evidence type="ECO:0000313" key="4">
    <source>
        <dbReference type="EMBL" id="QXN88172.1"/>
    </source>
</evidence>
<dbReference type="CDD" id="cd04301">
    <property type="entry name" value="NAT_SF"/>
    <property type="match status" value="1"/>
</dbReference>
<protein>
    <submittedName>
        <fullName evidence="4">GNAT family N-acetyltransferase</fullName>
    </submittedName>
</protein>
<organism evidence="4 5">
    <name type="scientific">Nocardia iowensis</name>
    <dbReference type="NCBI Taxonomy" id="204891"/>
    <lineage>
        <taxon>Bacteria</taxon>
        <taxon>Bacillati</taxon>
        <taxon>Actinomycetota</taxon>
        <taxon>Actinomycetes</taxon>
        <taxon>Mycobacteriales</taxon>
        <taxon>Nocardiaceae</taxon>
        <taxon>Nocardia</taxon>
    </lineage>
</organism>
<evidence type="ECO:0000256" key="2">
    <source>
        <dbReference type="ARBA" id="ARBA00023315"/>
    </source>
</evidence>
<feature type="domain" description="N-acetyltransferase" evidence="3">
    <location>
        <begin position="1"/>
        <end position="71"/>
    </location>
</feature>
<name>A0ABX8RH07_NOCIO</name>
<dbReference type="Proteomes" id="UP000694257">
    <property type="component" value="Chromosome"/>
</dbReference>
<sequence>MTIATAATVRGQGLGTVLLQRLQDTARQSGLPALTLGVHRDNQPAQRLYRNEGWTPHTTAGEYTILVKHLN</sequence>
<keyword evidence="1" id="KW-0808">Transferase</keyword>
<gene>
    <name evidence="4" type="ORF">KV110_21380</name>
</gene>
<evidence type="ECO:0000313" key="5">
    <source>
        <dbReference type="Proteomes" id="UP000694257"/>
    </source>
</evidence>
<dbReference type="RefSeq" id="WP_218469055.1">
    <property type="nucleotide sequence ID" value="NZ_BAABJN010000008.1"/>
</dbReference>
<proteinExistence type="predicted"/>